<protein>
    <submittedName>
        <fullName evidence="3">Uncharacterized protein</fullName>
    </submittedName>
</protein>
<evidence type="ECO:0000313" key="3">
    <source>
        <dbReference type="EMBL" id="GLQ92791.1"/>
    </source>
</evidence>
<name>A0ABQ5XNI2_9GAMM</name>
<dbReference type="EMBL" id="BSOB01000012">
    <property type="protein sequence ID" value="GLQ92791.1"/>
    <property type="molecule type" value="Genomic_DNA"/>
</dbReference>
<feature type="compositionally biased region" description="Low complexity" evidence="1">
    <location>
        <begin position="168"/>
        <end position="186"/>
    </location>
</feature>
<dbReference type="RefSeq" id="WP_284320530.1">
    <property type="nucleotide sequence ID" value="NZ_BSOB01000012.1"/>
</dbReference>
<organism evidence="3 4">
    <name type="scientific">Dyella acidisoli</name>
    <dbReference type="NCBI Taxonomy" id="1867834"/>
    <lineage>
        <taxon>Bacteria</taxon>
        <taxon>Pseudomonadati</taxon>
        <taxon>Pseudomonadota</taxon>
        <taxon>Gammaproteobacteria</taxon>
        <taxon>Lysobacterales</taxon>
        <taxon>Rhodanobacteraceae</taxon>
        <taxon>Dyella</taxon>
    </lineage>
</organism>
<accession>A0ABQ5XNI2</accession>
<evidence type="ECO:0000313" key="4">
    <source>
        <dbReference type="Proteomes" id="UP001156670"/>
    </source>
</evidence>
<reference evidence="4" key="1">
    <citation type="journal article" date="2019" name="Int. J. Syst. Evol. Microbiol.">
        <title>The Global Catalogue of Microorganisms (GCM) 10K type strain sequencing project: providing services to taxonomists for standard genome sequencing and annotation.</title>
        <authorList>
            <consortium name="The Broad Institute Genomics Platform"/>
            <consortium name="The Broad Institute Genome Sequencing Center for Infectious Disease"/>
            <person name="Wu L."/>
            <person name="Ma J."/>
        </authorList>
    </citation>
    <scope>NUCLEOTIDE SEQUENCE [LARGE SCALE GENOMIC DNA]</scope>
    <source>
        <strain evidence="4">NBRC 111980</strain>
    </source>
</reference>
<sequence length="186" mass="20537">MNMLCKAIIAAALALITGPSLAVELSVNTMDSRVLPVFVQVNSEGEVTRILPAEQLTPKFNRMLDEAIRSWIKKPAMVNGHAVNSSMIMRVSLNVQPRSDGNYDLFYHYISTTATPMASASSYWKWTNNNLALVTDSDELRDHRHDIERRASDAYPATYDRGSLARMASQTSAGSRASSNSSSRSH</sequence>
<evidence type="ECO:0000256" key="2">
    <source>
        <dbReference type="SAM" id="SignalP"/>
    </source>
</evidence>
<keyword evidence="2" id="KW-0732">Signal</keyword>
<feature type="chain" id="PRO_5045435323" evidence="2">
    <location>
        <begin position="23"/>
        <end position="186"/>
    </location>
</feature>
<dbReference type="Proteomes" id="UP001156670">
    <property type="component" value="Unassembled WGS sequence"/>
</dbReference>
<evidence type="ECO:0000256" key="1">
    <source>
        <dbReference type="SAM" id="MobiDB-lite"/>
    </source>
</evidence>
<feature type="signal peptide" evidence="2">
    <location>
        <begin position="1"/>
        <end position="22"/>
    </location>
</feature>
<comment type="caution">
    <text evidence="3">The sequence shown here is derived from an EMBL/GenBank/DDBJ whole genome shotgun (WGS) entry which is preliminary data.</text>
</comment>
<feature type="region of interest" description="Disordered" evidence="1">
    <location>
        <begin position="158"/>
        <end position="186"/>
    </location>
</feature>
<keyword evidence="4" id="KW-1185">Reference proteome</keyword>
<gene>
    <name evidence="3" type="ORF">GCM10007901_17420</name>
</gene>
<proteinExistence type="predicted"/>